<dbReference type="CDD" id="cd00609">
    <property type="entry name" value="AAT_like"/>
    <property type="match status" value="1"/>
</dbReference>
<dbReference type="InterPro" id="IPR015424">
    <property type="entry name" value="PyrdxlP-dep_Trfase"/>
</dbReference>
<dbReference type="Gene3D" id="3.90.1150.10">
    <property type="entry name" value="Aspartate Aminotransferase, domain 1"/>
    <property type="match status" value="1"/>
</dbReference>
<proteinExistence type="inferred from homology"/>
<evidence type="ECO:0000313" key="8">
    <source>
        <dbReference type="Proteomes" id="UP000823922"/>
    </source>
</evidence>
<dbReference type="PANTHER" id="PTHR43525:SF1">
    <property type="entry name" value="PROTEIN MALY"/>
    <property type="match status" value="1"/>
</dbReference>
<dbReference type="InterPro" id="IPR004839">
    <property type="entry name" value="Aminotransferase_I/II_large"/>
</dbReference>
<dbReference type="GO" id="GO:0008483">
    <property type="term" value="F:transaminase activity"/>
    <property type="evidence" value="ECO:0007669"/>
    <property type="project" value="UniProtKB-KW"/>
</dbReference>
<dbReference type="InterPro" id="IPR051798">
    <property type="entry name" value="Class-II_PLP-Dep_Aminotrans"/>
</dbReference>
<dbReference type="AlphaFoldDB" id="A0A9D2QLW0"/>
<dbReference type="Proteomes" id="UP000823922">
    <property type="component" value="Unassembled WGS sequence"/>
</dbReference>
<dbReference type="PANTHER" id="PTHR43525">
    <property type="entry name" value="PROTEIN MALY"/>
    <property type="match status" value="1"/>
</dbReference>
<dbReference type="EC" id="4.4.1.13" evidence="2"/>
<dbReference type="GO" id="GO:0030170">
    <property type="term" value="F:pyridoxal phosphate binding"/>
    <property type="evidence" value="ECO:0007669"/>
    <property type="project" value="InterPro"/>
</dbReference>
<dbReference type="SUPFAM" id="SSF53383">
    <property type="entry name" value="PLP-dependent transferases"/>
    <property type="match status" value="1"/>
</dbReference>
<keyword evidence="7" id="KW-0808">Transferase</keyword>
<dbReference type="Pfam" id="PF00155">
    <property type="entry name" value="Aminotran_1_2"/>
    <property type="match status" value="1"/>
</dbReference>
<evidence type="ECO:0000256" key="3">
    <source>
        <dbReference type="ARBA" id="ARBA00022898"/>
    </source>
</evidence>
<sequence>MKYDFTSIIDRTGKDAIAVDLIPFPDASVQEGFSKIPMWVADMNFATAPTIQEAVIERTKHPAFGYFDPTDEYYNSIISWQKTRNGVEGLTKTEIGYENGVLGCVASALQAFTAPGEAVLLHSPTYIGFTGTLENNGRKIILSDLKQDENGVWRMDYEDMDQKIKENHIHFAILCSPHNPTGRVWEREEIEAAMEVYRKNDCVVISDEIWSDLTLTGHKHTPTQSVSEDAKNRTIAIYAPSKTFNLAGLIGSYHIIYNPYLRDRVVKQSSLSHYNSMNVLSMHALIGAYRPEGQEWLDELREVLTENVDYAYNYILENFKGVKLAKPEGTYMLYLDCEEWCARRGVSMDELIRAGISVGVIWQDGRPFNRPCAIRMNLAVPLSLVKEAMRRLDEYVFNKSGI</sequence>
<protein>
    <recommendedName>
        <fullName evidence="2">cysteine-S-conjugate beta-lyase</fullName>
        <ecNumber evidence="2">4.4.1.13</ecNumber>
    </recommendedName>
</protein>
<feature type="domain" description="Aminotransferase class I/classII large" evidence="6">
    <location>
        <begin position="44"/>
        <end position="392"/>
    </location>
</feature>
<evidence type="ECO:0000256" key="5">
    <source>
        <dbReference type="ARBA" id="ARBA00037974"/>
    </source>
</evidence>
<comment type="cofactor">
    <cofactor evidence="1">
        <name>pyridoxal 5'-phosphate</name>
        <dbReference type="ChEBI" id="CHEBI:597326"/>
    </cofactor>
</comment>
<dbReference type="InterPro" id="IPR015422">
    <property type="entry name" value="PyrdxlP-dep_Trfase_small"/>
</dbReference>
<evidence type="ECO:0000256" key="2">
    <source>
        <dbReference type="ARBA" id="ARBA00012224"/>
    </source>
</evidence>
<evidence type="ECO:0000256" key="4">
    <source>
        <dbReference type="ARBA" id="ARBA00023239"/>
    </source>
</evidence>
<comment type="caution">
    <text evidence="7">The sequence shown here is derived from an EMBL/GenBank/DDBJ whole genome shotgun (WGS) entry which is preliminary data.</text>
</comment>
<comment type="similarity">
    <text evidence="5">Belongs to the class-II pyridoxal-phosphate-dependent aminotransferase family. MalY/PatB cystathionine beta-lyase subfamily.</text>
</comment>
<evidence type="ECO:0000256" key="1">
    <source>
        <dbReference type="ARBA" id="ARBA00001933"/>
    </source>
</evidence>
<dbReference type="EMBL" id="DWVS01000276">
    <property type="protein sequence ID" value="HJC88478.1"/>
    <property type="molecule type" value="Genomic_DNA"/>
</dbReference>
<keyword evidence="3" id="KW-0663">Pyridoxal phosphate</keyword>
<dbReference type="GO" id="GO:0047804">
    <property type="term" value="F:cysteine-S-conjugate beta-lyase activity"/>
    <property type="evidence" value="ECO:0007669"/>
    <property type="project" value="UniProtKB-EC"/>
</dbReference>
<accession>A0A9D2QLW0</accession>
<keyword evidence="7" id="KW-0032">Aminotransferase</keyword>
<reference evidence="7" key="2">
    <citation type="submission" date="2021-04" db="EMBL/GenBank/DDBJ databases">
        <authorList>
            <person name="Gilroy R."/>
        </authorList>
    </citation>
    <scope>NUCLEOTIDE SEQUENCE</scope>
    <source>
        <strain evidence="7">ChiBcec1-1630</strain>
    </source>
</reference>
<organism evidence="7 8">
    <name type="scientific">Candidatus Eisenbergiella intestinigallinarum</name>
    <dbReference type="NCBI Taxonomy" id="2838549"/>
    <lineage>
        <taxon>Bacteria</taxon>
        <taxon>Bacillati</taxon>
        <taxon>Bacillota</taxon>
        <taxon>Clostridia</taxon>
        <taxon>Lachnospirales</taxon>
        <taxon>Lachnospiraceae</taxon>
        <taxon>Eisenbergiella</taxon>
    </lineage>
</organism>
<name>A0A9D2QLW0_9FIRM</name>
<dbReference type="Gene3D" id="3.40.640.10">
    <property type="entry name" value="Type I PLP-dependent aspartate aminotransferase-like (Major domain)"/>
    <property type="match status" value="1"/>
</dbReference>
<evidence type="ECO:0000259" key="6">
    <source>
        <dbReference type="Pfam" id="PF00155"/>
    </source>
</evidence>
<dbReference type="InterPro" id="IPR015421">
    <property type="entry name" value="PyrdxlP-dep_Trfase_major"/>
</dbReference>
<evidence type="ECO:0000313" key="7">
    <source>
        <dbReference type="EMBL" id="HJC88478.1"/>
    </source>
</evidence>
<gene>
    <name evidence="7" type="ORF">H9926_10740</name>
</gene>
<keyword evidence="4" id="KW-0456">Lyase</keyword>
<reference evidence="7" key="1">
    <citation type="journal article" date="2021" name="PeerJ">
        <title>Extensive microbial diversity within the chicken gut microbiome revealed by metagenomics and culture.</title>
        <authorList>
            <person name="Gilroy R."/>
            <person name="Ravi A."/>
            <person name="Getino M."/>
            <person name="Pursley I."/>
            <person name="Horton D.L."/>
            <person name="Alikhan N.F."/>
            <person name="Baker D."/>
            <person name="Gharbi K."/>
            <person name="Hall N."/>
            <person name="Watson M."/>
            <person name="Adriaenssens E.M."/>
            <person name="Foster-Nyarko E."/>
            <person name="Jarju S."/>
            <person name="Secka A."/>
            <person name="Antonio M."/>
            <person name="Oren A."/>
            <person name="Chaudhuri R.R."/>
            <person name="La Ragione R."/>
            <person name="Hildebrand F."/>
            <person name="Pallen M.J."/>
        </authorList>
    </citation>
    <scope>NUCLEOTIDE SEQUENCE</scope>
    <source>
        <strain evidence="7">ChiBcec1-1630</strain>
    </source>
</reference>